<gene>
    <name evidence="4" type="ORF">N8K70_01650</name>
</gene>
<dbReference type="GO" id="GO:0030313">
    <property type="term" value="C:cell envelope"/>
    <property type="evidence" value="ECO:0007669"/>
    <property type="project" value="UniProtKB-SubCell"/>
</dbReference>
<evidence type="ECO:0000313" key="5">
    <source>
        <dbReference type="Proteomes" id="UP001305498"/>
    </source>
</evidence>
<dbReference type="EMBL" id="CP118157">
    <property type="protein sequence ID" value="WOF23405.1"/>
    <property type="molecule type" value="Genomic_DNA"/>
</dbReference>
<dbReference type="GO" id="GO:0016829">
    <property type="term" value="F:lyase activity"/>
    <property type="evidence" value="ECO:0007669"/>
    <property type="project" value="InterPro"/>
</dbReference>
<dbReference type="Gene3D" id="2.70.98.70">
    <property type="match status" value="1"/>
</dbReference>
<dbReference type="InterPro" id="IPR012480">
    <property type="entry name" value="Hepar_II_III_C"/>
</dbReference>
<dbReference type="KEGG" id="mbet:N8K70_01650"/>
<feature type="region of interest" description="Disordered" evidence="2">
    <location>
        <begin position="641"/>
        <end position="662"/>
    </location>
</feature>
<comment type="subcellular location">
    <subcellularLocation>
        <location evidence="1">Cell envelope</location>
    </subcellularLocation>
</comment>
<accession>A0AA97FJG6</accession>
<dbReference type="Pfam" id="PF07940">
    <property type="entry name" value="Hepar_II_III_C"/>
    <property type="match status" value="1"/>
</dbReference>
<evidence type="ECO:0000256" key="2">
    <source>
        <dbReference type="SAM" id="MobiDB-lite"/>
    </source>
</evidence>
<reference evidence="4 5" key="1">
    <citation type="submission" date="2023-02" db="EMBL/GenBank/DDBJ databases">
        <title>Microbacterium betulae sp. nov., isolated from birch wood.</title>
        <authorList>
            <person name="Pasciak M."/>
            <person name="Pawlik K.J."/>
            <person name="Martynowski D."/>
            <person name="Laczmanski L."/>
            <person name="Ciekot J."/>
            <person name="Szponar B."/>
            <person name="Wojcik-Fatla A."/>
            <person name="Mackiewicz B."/>
            <person name="Farian E."/>
            <person name="Cholewa G."/>
            <person name="Cholewa A."/>
            <person name="Dutkiewicz J."/>
        </authorList>
    </citation>
    <scope>NUCLEOTIDE SEQUENCE [LARGE SCALE GENOMIC DNA]</scope>
    <source>
        <strain evidence="4 5">AB</strain>
    </source>
</reference>
<dbReference type="Gene3D" id="1.50.10.100">
    <property type="entry name" value="Chondroitin AC/alginate lyase"/>
    <property type="match status" value="1"/>
</dbReference>
<dbReference type="AlphaFoldDB" id="A0AA97FJG6"/>
<feature type="domain" description="Heparinase II/III-like C-terminal" evidence="3">
    <location>
        <begin position="429"/>
        <end position="574"/>
    </location>
</feature>
<sequence>MTAERPDVPSHGPLAHVLAQQAGVDVPALPGALADLLAVPDDALPAWDAAAADPLTIAWFRGRAEAELGSAWPQPLAHDAARFHGDGDRVAWEAPAFARQERLTRVAVLAAATDEDGWLDEAVDGAVLLCEQSSWCWPAHDDTFRRHDAVLATVADPYLDLGAGEVAQQLAWLDHLLGRRLDDRYPGVRARLRHEARVRVFEPFLRRRDWHWLGLDGEVNNWTPWIHGNVLVAALRLLDGPGEEDERIRVVALVLEGLDRYVASLPDDGAVDEGYAYWWNGACRLLEALDVLTHATGGVLDPVARIPALRETIAFPHRMHLGGDWFVNAADGQARQDGRQPWHSLLRAARRAGDHAAEAFATSHRDPARPAVAESEGLGRVARGISDRAWLGSSPGASPLPAVTWLPSTQMLVARETAGSPSGLAVVAKGGHNAESHNHNDVGGIIVATDGVPVIVDAGRPTYEARTFGAGRYGLWPMRSEWHSVPFVRGAGQRNGRDRAAELVSVTTAGGAAELVLDLSGAYDAPSLASWRRTVRLDRAARVVELHDAWRFDEEGEDEDEDEPTQVRLLLAGEATLSPGSARIVPLDGATPVRLDWAPSAGAALVAQPLDDPMLTSVWGARLVRLDIDVTSLSESTIAVRQEGSGAGADLRRPGPGGRAGR</sequence>
<organism evidence="4 5">
    <name type="scientific">Microbacterium betulae</name>
    <dbReference type="NCBI Taxonomy" id="2981139"/>
    <lineage>
        <taxon>Bacteria</taxon>
        <taxon>Bacillati</taxon>
        <taxon>Actinomycetota</taxon>
        <taxon>Actinomycetes</taxon>
        <taxon>Micrococcales</taxon>
        <taxon>Microbacteriaceae</taxon>
        <taxon>Microbacterium</taxon>
    </lineage>
</organism>
<proteinExistence type="predicted"/>
<evidence type="ECO:0000313" key="4">
    <source>
        <dbReference type="EMBL" id="WOF23405.1"/>
    </source>
</evidence>
<dbReference type="Proteomes" id="UP001305498">
    <property type="component" value="Chromosome"/>
</dbReference>
<dbReference type="InterPro" id="IPR008929">
    <property type="entry name" value="Chondroitin_lyas"/>
</dbReference>
<dbReference type="RefSeq" id="WP_317139877.1">
    <property type="nucleotide sequence ID" value="NZ_CP118157.1"/>
</dbReference>
<name>A0AA97FJG6_9MICO</name>
<evidence type="ECO:0000259" key="3">
    <source>
        <dbReference type="Pfam" id="PF07940"/>
    </source>
</evidence>
<evidence type="ECO:0000256" key="1">
    <source>
        <dbReference type="ARBA" id="ARBA00004196"/>
    </source>
</evidence>
<protein>
    <submittedName>
        <fullName evidence="4">Heparinase II/III family protein</fullName>
    </submittedName>
</protein>
<keyword evidence="5" id="KW-1185">Reference proteome</keyword>